<evidence type="ECO:0000256" key="1">
    <source>
        <dbReference type="SAM" id="Phobius"/>
    </source>
</evidence>
<organism evidence="2 3">
    <name type="scientific">Kordia periserrulae</name>
    <dbReference type="NCBI Taxonomy" id="701523"/>
    <lineage>
        <taxon>Bacteria</taxon>
        <taxon>Pseudomonadati</taxon>
        <taxon>Bacteroidota</taxon>
        <taxon>Flavobacteriia</taxon>
        <taxon>Flavobacteriales</taxon>
        <taxon>Flavobacteriaceae</taxon>
        <taxon>Kordia</taxon>
    </lineage>
</organism>
<gene>
    <name evidence="2" type="ORF">C8N46_1178</name>
</gene>
<protein>
    <submittedName>
        <fullName evidence="2">Uncharacterized protein</fullName>
    </submittedName>
</protein>
<keyword evidence="3" id="KW-1185">Reference proteome</keyword>
<proteinExistence type="predicted"/>
<keyword evidence="1" id="KW-1133">Transmembrane helix</keyword>
<feature type="transmembrane region" description="Helical" evidence="1">
    <location>
        <begin position="12"/>
        <end position="37"/>
    </location>
</feature>
<comment type="caution">
    <text evidence="2">The sequence shown here is derived from an EMBL/GenBank/DDBJ whole genome shotgun (WGS) entry which is preliminary data.</text>
</comment>
<feature type="transmembrane region" description="Helical" evidence="1">
    <location>
        <begin position="43"/>
        <end position="64"/>
    </location>
</feature>
<evidence type="ECO:0000313" key="3">
    <source>
        <dbReference type="Proteomes" id="UP000244090"/>
    </source>
</evidence>
<dbReference type="Proteomes" id="UP000244090">
    <property type="component" value="Unassembled WGS sequence"/>
</dbReference>
<evidence type="ECO:0000313" key="2">
    <source>
        <dbReference type="EMBL" id="PTX58232.1"/>
    </source>
</evidence>
<keyword evidence="1" id="KW-0472">Membrane</keyword>
<dbReference type="AlphaFoldDB" id="A0A2T6BQB7"/>
<reference evidence="2 3" key="1">
    <citation type="submission" date="2018-04" db="EMBL/GenBank/DDBJ databases">
        <title>Genomic Encyclopedia of Archaeal and Bacterial Type Strains, Phase II (KMG-II): from individual species to whole genera.</title>
        <authorList>
            <person name="Goeker M."/>
        </authorList>
    </citation>
    <scope>NUCLEOTIDE SEQUENCE [LARGE SCALE GENOMIC DNA]</scope>
    <source>
        <strain evidence="2 3">DSM 25731</strain>
    </source>
</reference>
<sequence>MQKLNTHFIKGFLIGFLSASILFALIVLIGICFFYLLKLQLKILLLVVAFCCKLLMLLKNTYYIKKKSDIFMPL</sequence>
<keyword evidence="1" id="KW-0812">Transmembrane</keyword>
<accession>A0A2T6BQB7</accession>
<dbReference type="EMBL" id="QBKT01000017">
    <property type="protein sequence ID" value="PTX58232.1"/>
    <property type="molecule type" value="Genomic_DNA"/>
</dbReference>
<name>A0A2T6BQB7_9FLAO</name>